<evidence type="ECO:0000256" key="1">
    <source>
        <dbReference type="ARBA" id="ARBA00000085"/>
    </source>
</evidence>
<dbReference type="InterPro" id="IPR036097">
    <property type="entry name" value="HisK_dim/P_sf"/>
</dbReference>
<protein>
    <recommendedName>
        <fullName evidence="3">histidine kinase</fullName>
        <ecNumber evidence="3">2.7.13.3</ecNumber>
    </recommendedName>
</protein>
<evidence type="ECO:0000256" key="6">
    <source>
        <dbReference type="ARBA" id="ARBA00022679"/>
    </source>
</evidence>
<evidence type="ECO:0000313" key="13">
    <source>
        <dbReference type="EMBL" id="GLX80292.1"/>
    </source>
</evidence>
<reference evidence="13 14" key="1">
    <citation type="submission" date="2023-03" db="EMBL/GenBank/DDBJ databases">
        <title>Draft genome sequence of Thalassotalea insulae KCTC 62186T.</title>
        <authorList>
            <person name="Sawabe T."/>
        </authorList>
    </citation>
    <scope>NUCLEOTIDE SEQUENCE [LARGE SCALE GENOMIC DNA]</scope>
    <source>
        <strain evidence="13 14">KCTC 62186</strain>
    </source>
</reference>
<dbReference type="InterPro" id="IPR004358">
    <property type="entry name" value="Sig_transdc_His_kin-like_C"/>
</dbReference>
<evidence type="ECO:0000256" key="8">
    <source>
        <dbReference type="ARBA" id="ARBA00022777"/>
    </source>
</evidence>
<dbReference type="Pfam" id="PF02518">
    <property type="entry name" value="HATPase_c"/>
    <property type="match status" value="1"/>
</dbReference>
<keyword evidence="6" id="KW-0808">Transferase</keyword>
<dbReference type="Proteomes" id="UP001157186">
    <property type="component" value="Unassembled WGS sequence"/>
</dbReference>
<proteinExistence type="predicted"/>
<feature type="transmembrane region" description="Helical" evidence="10">
    <location>
        <begin position="233"/>
        <end position="255"/>
    </location>
</feature>
<dbReference type="SUPFAM" id="SSF55874">
    <property type="entry name" value="ATPase domain of HSP90 chaperone/DNA topoisomerase II/histidine kinase"/>
    <property type="match status" value="1"/>
</dbReference>
<dbReference type="CDD" id="cd00082">
    <property type="entry name" value="HisKA"/>
    <property type="match status" value="1"/>
</dbReference>
<gene>
    <name evidence="13" type="ORF">tinsulaeT_36320</name>
</gene>
<dbReference type="Gene3D" id="1.10.287.130">
    <property type="match status" value="1"/>
</dbReference>
<dbReference type="RefSeq" id="WP_284246268.1">
    <property type="nucleotide sequence ID" value="NZ_BSST01000001.1"/>
</dbReference>
<evidence type="ECO:0000259" key="11">
    <source>
        <dbReference type="PROSITE" id="PS50109"/>
    </source>
</evidence>
<dbReference type="EMBL" id="BSST01000001">
    <property type="protein sequence ID" value="GLX80292.1"/>
    <property type="molecule type" value="Genomic_DNA"/>
</dbReference>
<evidence type="ECO:0000256" key="4">
    <source>
        <dbReference type="ARBA" id="ARBA00022475"/>
    </source>
</evidence>
<sequence length="534" mass="60845">MHSIFFRIYMGMLVAIMLITVVITLSVYYLSKQRITDHIYQNYSGTFYLISQGIARHSGSQRQQWLSAIERLSDLKFKAHDFSDKKLTDHQLGQLIKDKFYFQVDSALSSSYVYILLPEQQNYLSVQLDDFGSSLVRISAFLMLNELGRHKKTERPDALEGLRSRFNYSIQLKSLMDINVSITTLRTIKKGDIAVVVNVSGVSGSTMTAYAPIGNSPYVLVLDNIPFFDWFPLWLIIAVALMMLIFMAAASFYLVRPLEQRLAEVDRQIEQIGHDKEVSESAPIGFDAIGKLSNTVNAMAARIHKLIDAQDDMVRAISHELRAPITRIRFRLASMENQFVEQQHIQGVERNLDELETLIDEVLTFSKLKRERPELQLDAVNIEHLLQELLKKQAPCGKTITLDVSEHQVFADQRFLTRAIENLLLNAMKYASTKIAVKFFVDHNMNTLWIEDDGPGIPKLMRNDIFQAFKRIDASRNRQSGGYGLGLAIVKQVARWHGGDVTVQDSKFQGAKLVFTWPRNMVNCRETNGAQQGE</sequence>
<evidence type="ECO:0000259" key="12">
    <source>
        <dbReference type="PROSITE" id="PS50885"/>
    </source>
</evidence>
<feature type="transmembrane region" description="Helical" evidence="10">
    <location>
        <begin position="193"/>
        <end position="213"/>
    </location>
</feature>
<dbReference type="SMART" id="SM00387">
    <property type="entry name" value="HATPase_c"/>
    <property type="match status" value="1"/>
</dbReference>
<dbReference type="PANTHER" id="PTHR44936:SF10">
    <property type="entry name" value="SENSOR PROTEIN RSTB"/>
    <property type="match status" value="1"/>
</dbReference>
<feature type="domain" description="HAMP" evidence="12">
    <location>
        <begin position="256"/>
        <end position="308"/>
    </location>
</feature>
<dbReference type="Gene3D" id="3.30.565.10">
    <property type="entry name" value="Histidine kinase-like ATPase, C-terminal domain"/>
    <property type="match status" value="1"/>
</dbReference>
<evidence type="ECO:0000256" key="7">
    <source>
        <dbReference type="ARBA" id="ARBA00022741"/>
    </source>
</evidence>
<evidence type="ECO:0000256" key="2">
    <source>
        <dbReference type="ARBA" id="ARBA00004651"/>
    </source>
</evidence>
<dbReference type="SMART" id="SM00388">
    <property type="entry name" value="HisKA"/>
    <property type="match status" value="1"/>
</dbReference>
<comment type="subcellular location">
    <subcellularLocation>
        <location evidence="2">Cell membrane</location>
        <topology evidence="2">Multi-pass membrane protein</topology>
    </subcellularLocation>
</comment>
<dbReference type="GO" id="GO:0016301">
    <property type="term" value="F:kinase activity"/>
    <property type="evidence" value="ECO:0007669"/>
    <property type="project" value="UniProtKB-KW"/>
</dbReference>
<dbReference type="InterPro" id="IPR050980">
    <property type="entry name" value="2C_sensor_his_kinase"/>
</dbReference>
<evidence type="ECO:0000313" key="14">
    <source>
        <dbReference type="Proteomes" id="UP001157186"/>
    </source>
</evidence>
<evidence type="ECO:0000256" key="10">
    <source>
        <dbReference type="SAM" id="Phobius"/>
    </source>
</evidence>
<dbReference type="EC" id="2.7.13.3" evidence="3"/>
<feature type="domain" description="Histidine kinase" evidence="11">
    <location>
        <begin position="316"/>
        <end position="521"/>
    </location>
</feature>
<evidence type="ECO:0000256" key="3">
    <source>
        <dbReference type="ARBA" id="ARBA00012438"/>
    </source>
</evidence>
<keyword evidence="5" id="KW-0597">Phosphoprotein</keyword>
<keyword evidence="14" id="KW-1185">Reference proteome</keyword>
<comment type="catalytic activity">
    <reaction evidence="1">
        <text>ATP + protein L-histidine = ADP + protein N-phospho-L-histidine.</text>
        <dbReference type="EC" id="2.7.13.3"/>
    </reaction>
</comment>
<keyword evidence="9" id="KW-0067">ATP-binding</keyword>
<keyword evidence="10" id="KW-1133">Transmembrane helix</keyword>
<dbReference type="InterPro" id="IPR003594">
    <property type="entry name" value="HATPase_dom"/>
</dbReference>
<accession>A0ABQ6GWQ0</accession>
<name>A0ABQ6GWQ0_9GAMM</name>
<dbReference type="Gene3D" id="6.10.340.10">
    <property type="match status" value="1"/>
</dbReference>
<dbReference type="InterPro" id="IPR003660">
    <property type="entry name" value="HAMP_dom"/>
</dbReference>
<dbReference type="InterPro" id="IPR036890">
    <property type="entry name" value="HATPase_C_sf"/>
</dbReference>
<dbReference type="PANTHER" id="PTHR44936">
    <property type="entry name" value="SENSOR PROTEIN CREC"/>
    <property type="match status" value="1"/>
</dbReference>
<dbReference type="PRINTS" id="PR00344">
    <property type="entry name" value="BCTRLSENSOR"/>
</dbReference>
<keyword evidence="10" id="KW-0812">Transmembrane</keyword>
<dbReference type="Pfam" id="PF00512">
    <property type="entry name" value="HisKA"/>
    <property type="match status" value="1"/>
</dbReference>
<evidence type="ECO:0000256" key="9">
    <source>
        <dbReference type="ARBA" id="ARBA00022840"/>
    </source>
</evidence>
<dbReference type="InterPro" id="IPR003661">
    <property type="entry name" value="HisK_dim/P_dom"/>
</dbReference>
<feature type="transmembrane region" description="Helical" evidence="10">
    <location>
        <begin position="6"/>
        <end position="30"/>
    </location>
</feature>
<keyword evidence="7" id="KW-0547">Nucleotide-binding</keyword>
<keyword evidence="10" id="KW-0472">Membrane</keyword>
<keyword evidence="8 13" id="KW-0418">Kinase</keyword>
<dbReference type="PROSITE" id="PS50885">
    <property type="entry name" value="HAMP"/>
    <property type="match status" value="1"/>
</dbReference>
<comment type="caution">
    <text evidence="13">The sequence shown here is derived from an EMBL/GenBank/DDBJ whole genome shotgun (WGS) entry which is preliminary data.</text>
</comment>
<dbReference type="InterPro" id="IPR005467">
    <property type="entry name" value="His_kinase_dom"/>
</dbReference>
<dbReference type="PROSITE" id="PS50109">
    <property type="entry name" value="HIS_KIN"/>
    <property type="match status" value="1"/>
</dbReference>
<keyword evidence="4" id="KW-1003">Cell membrane</keyword>
<organism evidence="13 14">
    <name type="scientific">Thalassotalea insulae</name>
    <dbReference type="NCBI Taxonomy" id="2056778"/>
    <lineage>
        <taxon>Bacteria</taxon>
        <taxon>Pseudomonadati</taxon>
        <taxon>Pseudomonadota</taxon>
        <taxon>Gammaproteobacteria</taxon>
        <taxon>Alteromonadales</taxon>
        <taxon>Colwelliaceae</taxon>
        <taxon>Thalassotalea</taxon>
    </lineage>
</organism>
<evidence type="ECO:0000256" key="5">
    <source>
        <dbReference type="ARBA" id="ARBA00022553"/>
    </source>
</evidence>
<dbReference type="SUPFAM" id="SSF47384">
    <property type="entry name" value="Homodimeric domain of signal transducing histidine kinase"/>
    <property type="match status" value="1"/>
</dbReference>